<dbReference type="Gene3D" id="2.40.170.20">
    <property type="entry name" value="TonB-dependent receptor, beta-barrel domain"/>
    <property type="match status" value="1"/>
</dbReference>
<name>A0A1M7C3C2_9BACT</name>
<gene>
    <name evidence="9" type="ORF">SAMN05444266_104176</name>
</gene>
<evidence type="ECO:0000256" key="6">
    <source>
        <dbReference type="ARBA" id="ARBA00023237"/>
    </source>
</evidence>
<organism evidence="9 10">
    <name type="scientific">Chitinophaga jiangningensis</name>
    <dbReference type="NCBI Taxonomy" id="1419482"/>
    <lineage>
        <taxon>Bacteria</taxon>
        <taxon>Pseudomonadati</taxon>
        <taxon>Bacteroidota</taxon>
        <taxon>Chitinophagia</taxon>
        <taxon>Chitinophagales</taxon>
        <taxon>Chitinophagaceae</taxon>
        <taxon>Chitinophaga</taxon>
    </lineage>
</organism>
<evidence type="ECO:0000256" key="4">
    <source>
        <dbReference type="ARBA" id="ARBA00022692"/>
    </source>
</evidence>
<sequence>MKITQPSNINITAGIIILASLLKFGSLAAQKKSAVVRGIVHDATDHPIIGATILIRQAESKAVTGATSNESGVFSATVAPGDGYTITISSIGFETQTLSRYTLKDNSTLGLDITLQPSTGSLESVVVVGYGTQKKVNLTGAVQVVKGEELINRPTPTLTQALQGKVAGMNFTPGVYGFEPGASMHIQIRGQGTPLIIVDGIAVASLDGLNPNDIANITVLKDAAASAIYGARAPYGVLLVTTRNGKQDQKMRVEYDGIFTRITPLRMPHMLDAYTTAKAYNEASNNTGISPIYTNETIDRILKYMQDPAHTPETVPNPANLALWGDVYLGNANYDWFNVFYGNGNRQQHNISLSGGNTGLTFFVSGGYTNDGGLLQIGEDNYKRYNLTSKLATKLTRWLQFSSNTRFYNSSRITPAYDNQGNYDLVFHQVARTFPSQPLKSPNGVYRVQSKIPWTKDAGTNAITINDIVQQFTVQINPVKGWSINGDYGFDITHTAYNSKNYTVYEDDVAGNPRVSGSTQNAYTEKSRNLTFYQSFNLYSSYNFSPAPGHDLSTMAGFQQELASSDYVYGAKTGLLTSSVPVMNTSTGIQYSGDSIGKYATQGIFGRFKYNYDHRYLFEFNARYDGTYKFANGKKWGFFPSASAGWNVSNEKFWKHIAPVINHLKIRGSYGSLGNQLTASPYQDVPLLDVNTNLNWIVNGTRPSYVTAPGLINPDITWEMANMADLGLDISLLKNRLTVTGDIYQRHTKNQLGPEAAVPATIGVPTLPLANNRETKTDGWEITLGWKDQIGKDFNYSLTAMVADYKSVVCKFNNPTRILTTSYNGQEIGEIWGFVSKGLIMDQKTADQINQQKTQVAISGQKWNTGDMEYMDINGDGKISNGNNTVDNPGDRRIIGNLTPRYQFGLTLNATWKGIELNLFLQGTGKRDLPVGYTGTTNMMWGFTTLNQSSIFAGHLNYYRDAPAGKYAGLGENKDAYFARPYLNAEMNAKNQVLQTRYLLNGAYARLKNLRLGYHLPAHMLERIKMQGLYVFLSGENLVTWSSLPAHLDPETATIGVRGDAKSFFPATGYSVGVNVTL</sequence>
<dbReference type="PROSITE" id="PS52016">
    <property type="entry name" value="TONB_DEPENDENT_REC_3"/>
    <property type="match status" value="1"/>
</dbReference>
<dbReference type="InterPro" id="IPR036942">
    <property type="entry name" value="Beta-barrel_TonB_sf"/>
</dbReference>
<keyword evidence="3 7" id="KW-1134">Transmembrane beta strand</keyword>
<dbReference type="Proteomes" id="UP000184420">
    <property type="component" value="Unassembled WGS sequence"/>
</dbReference>
<keyword evidence="6 7" id="KW-0998">Cell outer membrane</keyword>
<dbReference type="Gene3D" id="2.60.40.1120">
    <property type="entry name" value="Carboxypeptidase-like, regulatory domain"/>
    <property type="match status" value="1"/>
</dbReference>
<dbReference type="AlphaFoldDB" id="A0A1M7C3C2"/>
<evidence type="ECO:0000256" key="3">
    <source>
        <dbReference type="ARBA" id="ARBA00022452"/>
    </source>
</evidence>
<evidence type="ECO:0000256" key="5">
    <source>
        <dbReference type="ARBA" id="ARBA00023136"/>
    </source>
</evidence>
<feature type="domain" description="TonB-dependent receptor plug" evidence="8">
    <location>
        <begin position="135"/>
        <end position="237"/>
    </location>
</feature>
<dbReference type="InterPro" id="IPR012910">
    <property type="entry name" value="Plug_dom"/>
</dbReference>
<dbReference type="InterPro" id="IPR023997">
    <property type="entry name" value="TonB-dep_OMP_SusC/RagA_CS"/>
</dbReference>
<proteinExistence type="inferred from homology"/>
<dbReference type="SUPFAM" id="SSF49464">
    <property type="entry name" value="Carboxypeptidase regulatory domain-like"/>
    <property type="match status" value="1"/>
</dbReference>
<dbReference type="NCBIfam" id="TIGR04057">
    <property type="entry name" value="SusC_RagA_signa"/>
    <property type="match status" value="1"/>
</dbReference>
<evidence type="ECO:0000313" key="9">
    <source>
        <dbReference type="EMBL" id="SHL61677.1"/>
    </source>
</evidence>
<dbReference type="Gene3D" id="2.170.130.10">
    <property type="entry name" value="TonB-dependent receptor, plug domain"/>
    <property type="match status" value="1"/>
</dbReference>
<dbReference type="SUPFAM" id="SSF56935">
    <property type="entry name" value="Porins"/>
    <property type="match status" value="1"/>
</dbReference>
<reference evidence="9 10" key="1">
    <citation type="submission" date="2016-11" db="EMBL/GenBank/DDBJ databases">
        <authorList>
            <person name="Jaros S."/>
            <person name="Januszkiewicz K."/>
            <person name="Wedrychowicz H."/>
        </authorList>
    </citation>
    <scope>NUCLEOTIDE SEQUENCE [LARGE SCALE GENOMIC DNA]</scope>
    <source>
        <strain evidence="9 10">DSM 27406</strain>
    </source>
</reference>
<evidence type="ECO:0000256" key="2">
    <source>
        <dbReference type="ARBA" id="ARBA00022448"/>
    </source>
</evidence>
<dbReference type="STRING" id="1419482.SAMN05444266_104176"/>
<dbReference type="OrthoDB" id="604358at2"/>
<keyword evidence="5 7" id="KW-0472">Membrane</keyword>
<dbReference type="GO" id="GO:0009279">
    <property type="term" value="C:cell outer membrane"/>
    <property type="evidence" value="ECO:0007669"/>
    <property type="project" value="UniProtKB-SubCell"/>
</dbReference>
<accession>A0A1M7C3C2</accession>
<evidence type="ECO:0000313" key="10">
    <source>
        <dbReference type="Proteomes" id="UP000184420"/>
    </source>
</evidence>
<keyword evidence="4 7" id="KW-0812">Transmembrane</keyword>
<protein>
    <submittedName>
        <fullName evidence="9">TonB-linked outer membrane protein, SusC/RagA family</fullName>
    </submittedName>
</protein>
<dbReference type="EMBL" id="FRBL01000004">
    <property type="protein sequence ID" value="SHL61677.1"/>
    <property type="molecule type" value="Genomic_DNA"/>
</dbReference>
<evidence type="ECO:0000256" key="1">
    <source>
        <dbReference type="ARBA" id="ARBA00004571"/>
    </source>
</evidence>
<keyword evidence="10" id="KW-1185">Reference proteome</keyword>
<evidence type="ECO:0000259" key="8">
    <source>
        <dbReference type="Pfam" id="PF07715"/>
    </source>
</evidence>
<dbReference type="RefSeq" id="WP_073080771.1">
    <property type="nucleotide sequence ID" value="NZ_FRBL01000004.1"/>
</dbReference>
<dbReference type="Pfam" id="PF07715">
    <property type="entry name" value="Plug"/>
    <property type="match status" value="1"/>
</dbReference>
<evidence type="ECO:0000256" key="7">
    <source>
        <dbReference type="PROSITE-ProRule" id="PRU01360"/>
    </source>
</evidence>
<dbReference type="Pfam" id="PF13620">
    <property type="entry name" value="CarboxypepD_reg"/>
    <property type="match status" value="1"/>
</dbReference>
<dbReference type="NCBIfam" id="TIGR04056">
    <property type="entry name" value="OMP_RagA_SusC"/>
    <property type="match status" value="1"/>
</dbReference>
<comment type="similarity">
    <text evidence="7">Belongs to the TonB-dependent receptor family.</text>
</comment>
<dbReference type="InterPro" id="IPR008969">
    <property type="entry name" value="CarboxyPept-like_regulatory"/>
</dbReference>
<dbReference type="InterPro" id="IPR023996">
    <property type="entry name" value="TonB-dep_OMP_SusC/RagA"/>
</dbReference>
<dbReference type="InterPro" id="IPR037066">
    <property type="entry name" value="Plug_dom_sf"/>
</dbReference>
<keyword evidence="2 7" id="KW-0813">Transport</keyword>
<comment type="subcellular location">
    <subcellularLocation>
        <location evidence="1 7">Cell outer membrane</location>
        <topology evidence="1 7">Multi-pass membrane protein</topology>
    </subcellularLocation>
</comment>
<dbReference type="InterPro" id="IPR039426">
    <property type="entry name" value="TonB-dep_rcpt-like"/>
</dbReference>